<evidence type="ECO:0000256" key="1">
    <source>
        <dbReference type="ARBA" id="ARBA00006484"/>
    </source>
</evidence>
<gene>
    <name evidence="6" type="ORF">IF129_06250</name>
</gene>
<dbReference type="EMBL" id="JACXYU010000002">
    <property type="protein sequence ID" value="MBD3931160.1"/>
    <property type="molecule type" value="Genomic_DNA"/>
</dbReference>
<feature type="compositionally biased region" description="Gly residues" evidence="4">
    <location>
        <begin position="335"/>
        <end position="345"/>
    </location>
</feature>
<dbReference type="NCBIfam" id="NF005495">
    <property type="entry name" value="PRK07109.1"/>
    <property type="match status" value="1"/>
</dbReference>
<dbReference type="PROSITE" id="PS00061">
    <property type="entry name" value="ADH_SHORT"/>
    <property type="match status" value="1"/>
</dbReference>
<evidence type="ECO:0000256" key="3">
    <source>
        <dbReference type="RuleBase" id="RU000363"/>
    </source>
</evidence>
<feature type="region of interest" description="Disordered" evidence="4">
    <location>
        <begin position="265"/>
        <end position="294"/>
    </location>
</feature>
<dbReference type="RefSeq" id="WP_191208467.1">
    <property type="nucleotide sequence ID" value="NZ_BAABKL010000032.1"/>
</dbReference>
<dbReference type="PANTHER" id="PTHR44196">
    <property type="entry name" value="DEHYDROGENASE/REDUCTASE SDR FAMILY MEMBER 7B"/>
    <property type="match status" value="1"/>
</dbReference>
<reference evidence="6" key="1">
    <citation type="submission" date="2020-09" db="EMBL/GenBank/DDBJ databases">
        <title>Secondary metabolite and genome analysis of marine Streptomyces chumphonensis KK1-2T.</title>
        <authorList>
            <person name="Phongsopitanun W."/>
            <person name="Kanchanasin P."/>
            <person name="Pittayakhajonwut P."/>
            <person name="Suwanborirux K."/>
            <person name="Tanasupawat S."/>
        </authorList>
    </citation>
    <scope>NUCLEOTIDE SEQUENCE</scope>
    <source>
        <strain evidence="6">KK1-2</strain>
    </source>
</reference>
<dbReference type="InterPro" id="IPR057326">
    <property type="entry name" value="KR_dom"/>
</dbReference>
<dbReference type="SUPFAM" id="SSF51735">
    <property type="entry name" value="NAD(P)-binding Rossmann-fold domains"/>
    <property type="match status" value="1"/>
</dbReference>
<dbReference type="SMART" id="SM00822">
    <property type="entry name" value="PKS_KR"/>
    <property type="match status" value="1"/>
</dbReference>
<evidence type="ECO:0000256" key="4">
    <source>
        <dbReference type="SAM" id="MobiDB-lite"/>
    </source>
</evidence>
<protein>
    <submittedName>
        <fullName evidence="6">SDR family NAD(P)-dependent oxidoreductase</fullName>
    </submittedName>
</protein>
<keyword evidence="2" id="KW-0560">Oxidoreductase</keyword>
<evidence type="ECO:0000259" key="5">
    <source>
        <dbReference type="SMART" id="SM00822"/>
    </source>
</evidence>
<comment type="similarity">
    <text evidence="1 3">Belongs to the short-chain dehydrogenases/reductases (SDR) family.</text>
</comment>
<name>A0A927EXF2_9ACTN</name>
<dbReference type="AlphaFoldDB" id="A0A927EXF2"/>
<dbReference type="InterPro" id="IPR036291">
    <property type="entry name" value="NAD(P)-bd_dom_sf"/>
</dbReference>
<dbReference type="InterPro" id="IPR002347">
    <property type="entry name" value="SDR_fam"/>
</dbReference>
<dbReference type="Gene3D" id="3.40.50.720">
    <property type="entry name" value="NAD(P)-binding Rossmann-like Domain"/>
    <property type="match status" value="1"/>
</dbReference>
<feature type="region of interest" description="Disordered" evidence="4">
    <location>
        <begin position="322"/>
        <end position="389"/>
    </location>
</feature>
<feature type="domain" description="Ketoreductase" evidence="5">
    <location>
        <begin position="6"/>
        <end position="184"/>
    </location>
</feature>
<dbReference type="PRINTS" id="PR00081">
    <property type="entry name" value="GDHRDH"/>
</dbReference>
<dbReference type="PRINTS" id="PR00080">
    <property type="entry name" value="SDRFAMILY"/>
</dbReference>
<organism evidence="6 7">
    <name type="scientific">Streptomyces chumphonensis</name>
    <dbReference type="NCBI Taxonomy" id="1214925"/>
    <lineage>
        <taxon>Bacteria</taxon>
        <taxon>Bacillati</taxon>
        <taxon>Actinomycetota</taxon>
        <taxon>Actinomycetes</taxon>
        <taxon>Kitasatosporales</taxon>
        <taxon>Streptomycetaceae</taxon>
        <taxon>Streptomyces</taxon>
    </lineage>
</organism>
<dbReference type="GO" id="GO:0016020">
    <property type="term" value="C:membrane"/>
    <property type="evidence" value="ECO:0007669"/>
    <property type="project" value="TreeGrafter"/>
</dbReference>
<keyword evidence="7" id="KW-1185">Reference proteome</keyword>
<evidence type="ECO:0000313" key="6">
    <source>
        <dbReference type="EMBL" id="MBD3931160.1"/>
    </source>
</evidence>
<dbReference type="Proteomes" id="UP000632289">
    <property type="component" value="Unassembled WGS sequence"/>
</dbReference>
<proteinExistence type="inferred from homology"/>
<dbReference type="Pfam" id="PF00106">
    <property type="entry name" value="adh_short"/>
    <property type="match status" value="1"/>
</dbReference>
<accession>A0A927EXF2</accession>
<sequence>MRVRGSVVVVTGASGGIGRATAKAFARRGCDVVLAARRVRALRAAAEECERRRGARTLVVPTDVTDNQEVAWLAHRTLEEFGRIDVWVNCAAVSVFGPFQEVPLRDLRTVLDVNVLGCVHGARSALRVMREQGGGTLVNVSSVVGEVSRPYTHAYGMSKAAVRSLGASLRQELLLEGEANVHVCTVLPPTVDTPLFQHAANYTGREVLAMPPVHSLERVARAIVSLAAKPRRELVVGASARSAVRGARRRPARAERLMARQVDRRHLSRRRTVHAGHGNLYQPAAGEGAVSGGWRGRRRRAVRRAALVTAVLWAAAAGGRALRSGGRAGPEPLTGPGGRDGGRGAGPRKRLGPRRAGGDRRGGARSTRCGSRDGPVRSGVARCRGRGRA</sequence>
<dbReference type="PANTHER" id="PTHR44196:SF1">
    <property type="entry name" value="DEHYDROGENASE_REDUCTASE SDR FAMILY MEMBER 7B"/>
    <property type="match status" value="1"/>
</dbReference>
<evidence type="ECO:0000313" key="7">
    <source>
        <dbReference type="Proteomes" id="UP000632289"/>
    </source>
</evidence>
<dbReference type="GO" id="GO:0016491">
    <property type="term" value="F:oxidoreductase activity"/>
    <property type="evidence" value="ECO:0007669"/>
    <property type="project" value="UniProtKB-KW"/>
</dbReference>
<dbReference type="InterPro" id="IPR020904">
    <property type="entry name" value="Sc_DH/Rdtase_CS"/>
</dbReference>
<evidence type="ECO:0000256" key="2">
    <source>
        <dbReference type="ARBA" id="ARBA00023002"/>
    </source>
</evidence>
<comment type="caution">
    <text evidence="6">The sequence shown here is derived from an EMBL/GenBank/DDBJ whole genome shotgun (WGS) entry which is preliminary data.</text>
</comment>